<dbReference type="EMBL" id="JAAGMN010010191">
    <property type="protein sequence ID" value="NEE23259.1"/>
    <property type="molecule type" value="Genomic_DNA"/>
</dbReference>
<proteinExistence type="predicted"/>
<accession>A0A6G3XZL4</accession>
<protein>
    <submittedName>
        <fullName evidence="1">Uncharacterized protein</fullName>
    </submittedName>
</protein>
<organism evidence="1">
    <name type="scientific">Streptomyces sp. SID7499</name>
    <dbReference type="NCBI Taxonomy" id="2706086"/>
    <lineage>
        <taxon>Bacteria</taxon>
        <taxon>Bacillati</taxon>
        <taxon>Actinomycetota</taxon>
        <taxon>Actinomycetes</taxon>
        <taxon>Kitasatosporales</taxon>
        <taxon>Streptomycetaceae</taxon>
        <taxon>Streptomyces</taxon>
    </lineage>
</organism>
<reference evidence="1" key="1">
    <citation type="submission" date="2020-01" db="EMBL/GenBank/DDBJ databases">
        <title>Insect and environment-associated Actinomycetes.</title>
        <authorList>
            <person name="Currrie C."/>
            <person name="Chevrette M."/>
            <person name="Carlson C."/>
            <person name="Stubbendieck R."/>
            <person name="Wendt-Pienkowski E."/>
        </authorList>
    </citation>
    <scope>NUCLEOTIDE SEQUENCE</scope>
    <source>
        <strain evidence="1">SID7499</strain>
    </source>
</reference>
<sequence length="169" mass="18115">MYTTQVEPHPDWERSHKALGPLVPVSVALPLEHGAHGSVHAGLPVVPLDLAARVHTQFDPVASREGFADSLFNTQLVPVIADLWTAAVRDVLERVDHTAWHLVPLALPSDSAPATLLQDRIRAALLTRARQSLAAELTLPVAENGPNAPLTEFAVEEDALSAVLDATDV</sequence>
<dbReference type="AlphaFoldDB" id="A0A6G3XZL4"/>
<feature type="non-terminal residue" evidence="1">
    <location>
        <position position="169"/>
    </location>
</feature>
<evidence type="ECO:0000313" key="1">
    <source>
        <dbReference type="EMBL" id="NEE23259.1"/>
    </source>
</evidence>
<comment type="caution">
    <text evidence="1">The sequence shown here is derived from an EMBL/GenBank/DDBJ whole genome shotgun (WGS) entry which is preliminary data.</text>
</comment>
<gene>
    <name evidence="1" type="ORF">G3M58_94525</name>
</gene>
<name>A0A6G3XZL4_9ACTN</name>